<proteinExistence type="predicted"/>
<gene>
    <name evidence="2" type="ORF">ACCI49_17440</name>
</gene>
<dbReference type="SUPFAM" id="SSF51395">
    <property type="entry name" value="FMN-linked oxidoreductases"/>
    <property type="match status" value="1"/>
</dbReference>
<reference evidence="2 3" key="1">
    <citation type="submission" date="2024-08" db="EMBL/GenBank/DDBJ databases">
        <authorList>
            <person name="Ishaq N."/>
        </authorList>
    </citation>
    <scope>NUCLEOTIDE SEQUENCE [LARGE SCALE GENOMIC DNA]</scope>
    <source>
        <strain evidence="2 3">DSM 18651</strain>
    </source>
</reference>
<dbReference type="Gene3D" id="3.20.20.70">
    <property type="entry name" value="Aldolase class I"/>
    <property type="match status" value="1"/>
</dbReference>
<organism evidence="2 3">
    <name type="scientific">Microbulbifer epialgicus</name>
    <dbReference type="NCBI Taxonomy" id="393907"/>
    <lineage>
        <taxon>Bacteria</taxon>
        <taxon>Pseudomonadati</taxon>
        <taxon>Pseudomonadota</taxon>
        <taxon>Gammaproteobacteria</taxon>
        <taxon>Cellvibrionales</taxon>
        <taxon>Microbulbiferaceae</taxon>
        <taxon>Microbulbifer</taxon>
    </lineage>
</organism>
<feature type="domain" description="NADH:flavin oxidoreductase/NADH oxidase N-terminal" evidence="1">
    <location>
        <begin position="9"/>
        <end position="332"/>
    </location>
</feature>
<protein>
    <submittedName>
        <fullName evidence="2">Alkene reductase</fullName>
    </submittedName>
</protein>
<dbReference type="CDD" id="cd02933">
    <property type="entry name" value="OYE_like_FMN"/>
    <property type="match status" value="1"/>
</dbReference>
<dbReference type="InterPro" id="IPR013785">
    <property type="entry name" value="Aldolase_TIM"/>
</dbReference>
<sequence length="362" mass="39939">MTKKHDDLSLFSPGKLGSLETDSRVIMAALTRARVGRDGVPTEVNAKYYAQRASAAMIISEATAISAQGLGWVDTPGIFTEEQIKGWQKVTNAVHRRGGKIFIQLWHMGREVHPDLIGGQAPVAPSPIAAVGEAHTYEGKKPYAVPRALTYDEIQGIIADYKQAAKNALKAGFDGVELHAAGPYLPAQFLHDSSNHRTDAYGGSVENRARFTFEVVSALCEVWGSNRVGIKLSPEISLTDSNAQETYLYVVNQLNRYNLAYLQMMERAWDRDNQPDIDHAQLRNTYKGRYVANGMYDLESANSAIADGSADYISFGRLFISNPDLVERLANNGPYNEEDMSSFFAGDERGYLDYPSLVTQNS</sequence>
<dbReference type="EMBL" id="JBGMEK010000051">
    <property type="protein sequence ID" value="MFA0812700.1"/>
    <property type="molecule type" value="Genomic_DNA"/>
</dbReference>
<dbReference type="Proteomes" id="UP001569428">
    <property type="component" value="Unassembled WGS sequence"/>
</dbReference>
<name>A0ABV4P415_9GAMM</name>
<accession>A0ABV4P415</accession>
<dbReference type="InterPro" id="IPR045247">
    <property type="entry name" value="Oye-like"/>
</dbReference>
<comment type="caution">
    <text evidence="2">The sequence shown here is derived from an EMBL/GenBank/DDBJ whole genome shotgun (WGS) entry which is preliminary data.</text>
</comment>
<keyword evidence="3" id="KW-1185">Reference proteome</keyword>
<evidence type="ECO:0000313" key="2">
    <source>
        <dbReference type="EMBL" id="MFA0812700.1"/>
    </source>
</evidence>
<evidence type="ECO:0000259" key="1">
    <source>
        <dbReference type="Pfam" id="PF00724"/>
    </source>
</evidence>
<dbReference type="PANTHER" id="PTHR22893">
    <property type="entry name" value="NADH OXIDOREDUCTASE-RELATED"/>
    <property type="match status" value="1"/>
</dbReference>
<dbReference type="RefSeq" id="WP_371840404.1">
    <property type="nucleotide sequence ID" value="NZ_JBGMEK010000051.1"/>
</dbReference>
<evidence type="ECO:0000313" key="3">
    <source>
        <dbReference type="Proteomes" id="UP001569428"/>
    </source>
</evidence>
<dbReference type="Pfam" id="PF00724">
    <property type="entry name" value="Oxidored_FMN"/>
    <property type="match status" value="1"/>
</dbReference>
<dbReference type="InterPro" id="IPR001155">
    <property type="entry name" value="OxRdtase_FMN_N"/>
</dbReference>
<dbReference type="PANTHER" id="PTHR22893:SF91">
    <property type="entry name" value="NADPH DEHYDROGENASE 2-RELATED"/>
    <property type="match status" value="1"/>
</dbReference>